<keyword evidence="2" id="KW-1185">Reference proteome</keyword>
<dbReference type="EMBL" id="JABUXR010000002">
    <property type="protein sequence ID" value="MBD8084917.1"/>
    <property type="molecule type" value="Genomic_DNA"/>
</dbReference>
<reference evidence="1 2" key="1">
    <citation type="submission" date="2020-06" db="EMBL/GenBank/DDBJ databases">
        <title>Limosilactobacillus sp. nov.</title>
        <authorList>
            <person name="Ksiezarek M."/>
            <person name="Goncalves Ribeiro T."/>
            <person name="Rocha J."/>
            <person name="Grosso F."/>
            <person name="Peixe L."/>
        </authorList>
    </citation>
    <scope>NUCLEOTIDE SEQUENCE [LARGE SCALE GENOMIC DNA]</scope>
    <source>
        <strain evidence="2">c9Ua_26_M</strain>
    </source>
</reference>
<evidence type="ECO:0000313" key="1">
    <source>
        <dbReference type="EMBL" id="MBD8084917.1"/>
    </source>
</evidence>
<gene>
    <name evidence="1" type="ORF">HUK45_01330</name>
</gene>
<dbReference type="RefSeq" id="WP_191910744.1">
    <property type="nucleotide sequence ID" value="NZ_JABUXR010000002.1"/>
</dbReference>
<organism evidence="1 2">
    <name type="scientific">Limosilactobacillus urinaemulieris</name>
    <dbReference type="NCBI Taxonomy" id="2742600"/>
    <lineage>
        <taxon>Bacteria</taxon>
        <taxon>Bacillati</taxon>
        <taxon>Bacillota</taxon>
        <taxon>Bacilli</taxon>
        <taxon>Lactobacillales</taxon>
        <taxon>Lactobacillaceae</taxon>
        <taxon>Limosilactobacillus</taxon>
    </lineage>
</organism>
<accession>A0ABR8ZI03</accession>
<sequence length="81" mass="9642">MNLKREIRFKVYEDDWSECQHKDPLSFGMEKWLNELAKKYDDIEIVGCSHDQTIDVPADSVFSHNKLYETIYIIAKVIKYV</sequence>
<protein>
    <submittedName>
        <fullName evidence="1">Uncharacterized protein</fullName>
    </submittedName>
</protein>
<dbReference type="Proteomes" id="UP000645007">
    <property type="component" value="Unassembled WGS sequence"/>
</dbReference>
<evidence type="ECO:0000313" key="2">
    <source>
        <dbReference type="Proteomes" id="UP000645007"/>
    </source>
</evidence>
<name>A0ABR8ZI03_9LACO</name>
<comment type="caution">
    <text evidence="1">The sequence shown here is derived from an EMBL/GenBank/DDBJ whole genome shotgun (WGS) entry which is preliminary data.</text>
</comment>
<proteinExistence type="predicted"/>